<feature type="transmembrane region" description="Helical" evidence="7">
    <location>
        <begin position="376"/>
        <end position="395"/>
    </location>
</feature>
<feature type="transmembrane region" description="Helical" evidence="7">
    <location>
        <begin position="94"/>
        <end position="113"/>
    </location>
</feature>
<dbReference type="Proteomes" id="UP000580474">
    <property type="component" value="Unassembled WGS sequence"/>
</dbReference>
<dbReference type="PANTHER" id="PTHR43124">
    <property type="entry name" value="PURINE EFFLUX PUMP PBUE"/>
    <property type="match status" value="1"/>
</dbReference>
<comment type="subcellular location">
    <subcellularLocation>
        <location evidence="1">Cell membrane</location>
        <topology evidence="1">Multi-pass membrane protein</topology>
    </subcellularLocation>
</comment>
<dbReference type="PANTHER" id="PTHR43124:SF3">
    <property type="entry name" value="CHLORAMPHENICOL EFFLUX PUMP RV0191"/>
    <property type="match status" value="1"/>
</dbReference>
<evidence type="ECO:0000256" key="4">
    <source>
        <dbReference type="ARBA" id="ARBA00022989"/>
    </source>
</evidence>
<evidence type="ECO:0000259" key="8">
    <source>
        <dbReference type="PROSITE" id="PS50850"/>
    </source>
</evidence>
<dbReference type="EMBL" id="JACHIV010000001">
    <property type="protein sequence ID" value="MBB5071445.1"/>
    <property type="molecule type" value="Genomic_DNA"/>
</dbReference>
<evidence type="ECO:0000256" key="7">
    <source>
        <dbReference type="SAM" id="Phobius"/>
    </source>
</evidence>
<keyword evidence="10" id="KW-1185">Reference proteome</keyword>
<feature type="transmembrane region" description="Helical" evidence="7">
    <location>
        <begin position="184"/>
        <end position="203"/>
    </location>
</feature>
<dbReference type="Pfam" id="PF07690">
    <property type="entry name" value="MFS_1"/>
    <property type="match status" value="1"/>
</dbReference>
<dbReference type="CDD" id="cd17324">
    <property type="entry name" value="MFS_NepI_like"/>
    <property type="match status" value="1"/>
</dbReference>
<feature type="transmembrane region" description="Helical" evidence="7">
    <location>
        <begin position="152"/>
        <end position="178"/>
    </location>
</feature>
<evidence type="ECO:0000256" key="1">
    <source>
        <dbReference type="ARBA" id="ARBA00004651"/>
    </source>
</evidence>
<proteinExistence type="predicted"/>
<evidence type="ECO:0000313" key="9">
    <source>
        <dbReference type="EMBL" id="MBB5071445.1"/>
    </source>
</evidence>
<keyword evidence="5 7" id="KW-0472">Membrane</keyword>
<dbReference type="AlphaFoldDB" id="A0A840NN70"/>
<feature type="transmembrane region" description="Helical" evidence="7">
    <location>
        <begin position="24"/>
        <end position="42"/>
    </location>
</feature>
<comment type="caution">
    <text evidence="9">The sequence shown here is derived from an EMBL/GenBank/DDBJ whole genome shotgun (WGS) entry which is preliminary data.</text>
</comment>
<dbReference type="PROSITE" id="PS50850">
    <property type="entry name" value="MFS"/>
    <property type="match status" value="1"/>
</dbReference>
<dbReference type="GO" id="GO:0005886">
    <property type="term" value="C:plasma membrane"/>
    <property type="evidence" value="ECO:0007669"/>
    <property type="project" value="UniProtKB-SubCell"/>
</dbReference>
<evidence type="ECO:0000256" key="6">
    <source>
        <dbReference type="SAM" id="MobiDB-lite"/>
    </source>
</evidence>
<dbReference type="RefSeq" id="WP_343071545.1">
    <property type="nucleotide sequence ID" value="NZ_JACHIV010000001.1"/>
</dbReference>
<evidence type="ECO:0000313" key="10">
    <source>
        <dbReference type="Proteomes" id="UP000580474"/>
    </source>
</evidence>
<dbReference type="InterPro" id="IPR020846">
    <property type="entry name" value="MFS_dom"/>
</dbReference>
<dbReference type="SUPFAM" id="SSF103473">
    <property type="entry name" value="MFS general substrate transporter"/>
    <property type="match status" value="1"/>
</dbReference>
<organism evidence="9 10">
    <name type="scientific">Saccharopolyspora gloriosae</name>
    <dbReference type="NCBI Taxonomy" id="455344"/>
    <lineage>
        <taxon>Bacteria</taxon>
        <taxon>Bacillati</taxon>
        <taxon>Actinomycetota</taxon>
        <taxon>Actinomycetes</taxon>
        <taxon>Pseudonocardiales</taxon>
        <taxon>Pseudonocardiaceae</taxon>
        <taxon>Saccharopolyspora</taxon>
    </lineage>
</organism>
<sequence>MTNPEVDVSEPAGHERKGDGGGRLPWSALLAMALTGFVIIMTETAPAGLLPQLAAGLDVSEASAGQLVSVYALGTVLAAVPAIRLTAPVRRKPLLLSGIAGFLVANTVTALAGDYAVAMAARFVAGAFSGLLWGMISGYTRAIVPISRAGTALAVAMVGTPVALSIGTPLGSFAGALVGWRSTFAGLSVISMALIGWVLAAVPDRPGTSGPRRTPVLQVLRIPGIAPVLLVVFTWMLAHNILYTYIAPYLAYVRVPGRVDLVLLLFGLSALGGIWFTGRAIDRSLRRLVLGSVAVFGLAGVLFGLWGDVPPLFYLATVLWGVAFGGSSVQVQTASADAAGSEIDLAQALLTVVFNMAIFGGGAVGAVLLATPGPVAFPWAAVVLAALAGGAALLARRHGFPPGPRAG</sequence>
<dbReference type="InterPro" id="IPR011701">
    <property type="entry name" value="MFS"/>
</dbReference>
<evidence type="ECO:0000256" key="2">
    <source>
        <dbReference type="ARBA" id="ARBA00022475"/>
    </source>
</evidence>
<feature type="transmembrane region" description="Helical" evidence="7">
    <location>
        <begin position="345"/>
        <end position="370"/>
    </location>
</feature>
<keyword evidence="3 7" id="KW-0812">Transmembrane</keyword>
<dbReference type="InterPro" id="IPR050189">
    <property type="entry name" value="MFS_Efflux_Transporters"/>
</dbReference>
<feature type="transmembrane region" description="Helical" evidence="7">
    <location>
        <begin position="312"/>
        <end position="333"/>
    </location>
</feature>
<dbReference type="InterPro" id="IPR036259">
    <property type="entry name" value="MFS_trans_sf"/>
</dbReference>
<gene>
    <name evidence="9" type="ORF">BJ969_004533</name>
</gene>
<feature type="transmembrane region" description="Helical" evidence="7">
    <location>
        <begin position="288"/>
        <end position="306"/>
    </location>
</feature>
<feature type="transmembrane region" description="Helical" evidence="7">
    <location>
        <begin position="62"/>
        <end position="82"/>
    </location>
</feature>
<protein>
    <submittedName>
        <fullName evidence="9">Putative MFS family arabinose efflux permease</fullName>
    </submittedName>
</protein>
<feature type="transmembrane region" description="Helical" evidence="7">
    <location>
        <begin position="224"/>
        <end position="246"/>
    </location>
</feature>
<dbReference type="Gene3D" id="1.20.1250.20">
    <property type="entry name" value="MFS general substrate transporter like domains"/>
    <property type="match status" value="1"/>
</dbReference>
<accession>A0A840NN70</accession>
<feature type="transmembrane region" description="Helical" evidence="7">
    <location>
        <begin position="258"/>
        <end position="276"/>
    </location>
</feature>
<name>A0A840NN70_9PSEU</name>
<feature type="transmembrane region" description="Helical" evidence="7">
    <location>
        <begin position="119"/>
        <end position="140"/>
    </location>
</feature>
<evidence type="ECO:0000256" key="5">
    <source>
        <dbReference type="ARBA" id="ARBA00023136"/>
    </source>
</evidence>
<evidence type="ECO:0000256" key="3">
    <source>
        <dbReference type="ARBA" id="ARBA00022692"/>
    </source>
</evidence>
<reference evidence="9 10" key="1">
    <citation type="submission" date="2020-08" db="EMBL/GenBank/DDBJ databases">
        <title>Sequencing the genomes of 1000 actinobacteria strains.</title>
        <authorList>
            <person name="Klenk H.-P."/>
        </authorList>
    </citation>
    <scope>NUCLEOTIDE SEQUENCE [LARGE SCALE GENOMIC DNA]</scope>
    <source>
        <strain evidence="9 10">DSM 45582</strain>
    </source>
</reference>
<dbReference type="GO" id="GO:0022857">
    <property type="term" value="F:transmembrane transporter activity"/>
    <property type="evidence" value="ECO:0007669"/>
    <property type="project" value="InterPro"/>
</dbReference>
<keyword evidence="2" id="KW-1003">Cell membrane</keyword>
<keyword evidence="4 7" id="KW-1133">Transmembrane helix</keyword>
<feature type="domain" description="Major facilitator superfamily (MFS) profile" evidence="8">
    <location>
        <begin position="28"/>
        <end position="398"/>
    </location>
</feature>
<feature type="region of interest" description="Disordered" evidence="6">
    <location>
        <begin position="1"/>
        <end position="20"/>
    </location>
</feature>